<dbReference type="InterPro" id="IPR043128">
    <property type="entry name" value="Rev_trsase/Diguanyl_cyclase"/>
</dbReference>
<feature type="domain" description="GGDEF" evidence="4">
    <location>
        <begin position="236"/>
        <end position="370"/>
    </location>
</feature>
<dbReference type="SMART" id="SM00267">
    <property type="entry name" value="GGDEF"/>
    <property type="match status" value="1"/>
</dbReference>
<dbReference type="InterPro" id="IPR050469">
    <property type="entry name" value="Diguanylate_Cyclase"/>
</dbReference>
<reference evidence="5 6" key="1">
    <citation type="journal article" date="2010" name="Stand. Genomic Sci.">
        <title>Complete genome sequence of Ferrimonas balearica type strain (PAT).</title>
        <authorList>
            <person name="Nolan M."/>
            <person name="Sikorski J."/>
            <person name="Davenport K."/>
            <person name="Lucas S."/>
            <person name="Glavina Del Rio T."/>
            <person name="Tice H."/>
            <person name="Cheng J."/>
            <person name="Goodwin L."/>
            <person name="Pitluck S."/>
            <person name="Liolios K."/>
            <person name="Ivanova N."/>
            <person name="Mavromatis K."/>
            <person name="Ovchinnikova G."/>
            <person name="Pati A."/>
            <person name="Chen A."/>
            <person name="Palaniappan K."/>
            <person name="Land M."/>
            <person name="Hauser L."/>
            <person name="Chang Y."/>
            <person name="Jeffries C."/>
            <person name="Tapia R."/>
            <person name="Brettin T."/>
            <person name="Detter J."/>
            <person name="Han C."/>
            <person name="Yasawong M."/>
            <person name="Rohde M."/>
            <person name="Tindall B."/>
            <person name="Goker M."/>
            <person name="Woyke T."/>
            <person name="Bristow J."/>
            <person name="Eisen J."/>
            <person name="Markowitz V."/>
            <person name="Hugenholtz P."/>
            <person name="Kyrpides N."/>
            <person name="Klenk H."/>
            <person name="Lapidus A."/>
        </authorList>
    </citation>
    <scope>NUCLEOTIDE SEQUENCE [LARGE SCALE GENOMIC DNA]</scope>
    <source>
        <strain evidence="6">DSM 9799 / CCM 4581 / KCTC 23876 / PAT</strain>
    </source>
</reference>
<evidence type="ECO:0000313" key="5">
    <source>
        <dbReference type="EMBL" id="ADN75094.1"/>
    </source>
</evidence>
<dbReference type="EMBL" id="CP002209">
    <property type="protein sequence ID" value="ADN75094.1"/>
    <property type="molecule type" value="Genomic_DNA"/>
</dbReference>
<dbReference type="GO" id="GO:0052621">
    <property type="term" value="F:diguanylate cyclase activity"/>
    <property type="evidence" value="ECO:0007669"/>
    <property type="project" value="UniProtKB-EC"/>
</dbReference>
<feature type="transmembrane region" description="Helical" evidence="3">
    <location>
        <begin position="135"/>
        <end position="159"/>
    </location>
</feature>
<keyword evidence="3" id="KW-0812">Transmembrane</keyword>
<dbReference type="eggNOG" id="COG3706">
    <property type="taxonomic scope" value="Bacteria"/>
</dbReference>
<evidence type="ECO:0000256" key="3">
    <source>
        <dbReference type="SAM" id="Phobius"/>
    </source>
</evidence>
<dbReference type="HOGENOM" id="CLU_775302_0_0_6"/>
<dbReference type="AlphaFoldDB" id="E1STG1"/>
<dbReference type="SUPFAM" id="SSF55073">
    <property type="entry name" value="Nucleotide cyclase"/>
    <property type="match status" value="1"/>
</dbReference>
<feature type="transmembrane region" description="Helical" evidence="3">
    <location>
        <begin position="26"/>
        <end position="45"/>
    </location>
</feature>
<dbReference type="InterPro" id="IPR000160">
    <property type="entry name" value="GGDEF_dom"/>
</dbReference>
<dbReference type="STRING" id="550540.Fbal_0885"/>
<keyword evidence="6" id="KW-1185">Reference proteome</keyword>
<dbReference type="OrthoDB" id="9813903at2"/>
<dbReference type="PROSITE" id="PS50887">
    <property type="entry name" value="GGDEF"/>
    <property type="match status" value="1"/>
</dbReference>
<dbReference type="EC" id="2.7.7.65" evidence="2"/>
<comment type="cofactor">
    <cofactor evidence="1">
        <name>Mg(2+)</name>
        <dbReference type="ChEBI" id="CHEBI:18420"/>
    </cofactor>
</comment>
<dbReference type="FunFam" id="3.30.70.270:FF:000001">
    <property type="entry name" value="Diguanylate cyclase domain protein"/>
    <property type="match status" value="1"/>
</dbReference>
<gene>
    <name evidence="5" type="ordered locus">Fbal_0885</name>
</gene>
<dbReference type="InterPro" id="IPR029787">
    <property type="entry name" value="Nucleotide_cyclase"/>
</dbReference>
<name>E1STG1_FERBD</name>
<evidence type="ECO:0000259" key="4">
    <source>
        <dbReference type="PROSITE" id="PS50887"/>
    </source>
</evidence>
<dbReference type="PANTHER" id="PTHR45138">
    <property type="entry name" value="REGULATORY COMPONENTS OF SENSORY TRANSDUCTION SYSTEM"/>
    <property type="match status" value="1"/>
</dbReference>
<dbReference type="CDD" id="cd01949">
    <property type="entry name" value="GGDEF"/>
    <property type="match status" value="1"/>
</dbReference>
<evidence type="ECO:0000313" key="6">
    <source>
        <dbReference type="Proteomes" id="UP000006683"/>
    </source>
</evidence>
<feature type="transmembrane region" description="Helical" evidence="3">
    <location>
        <begin position="179"/>
        <end position="196"/>
    </location>
</feature>
<accession>E1STG1</accession>
<feature type="transmembrane region" description="Helical" evidence="3">
    <location>
        <begin position="77"/>
        <end position="98"/>
    </location>
</feature>
<protein>
    <recommendedName>
        <fullName evidence="2">diguanylate cyclase</fullName>
        <ecNumber evidence="2">2.7.7.65</ecNumber>
    </recommendedName>
</protein>
<keyword evidence="3" id="KW-1133">Transmembrane helix</keyword>
<dbReference type="NCBIfam" id="TIGR00254">
    <property type="entry name" value="GGDEF"/>
    <property type="match status" value="1"/>
</dbReference>
<dbReference type="GO" id="GO:1902201">
    <property type="term" value="P:negative regulation of bacterial-type flagellum-dependent cell motility"/>
    <property type="evidence" value="ECO:0007669"/>
    <property type="project" value="TreeGrafter"/>
</dbReference>
<dbReference type="Gene3D" id="3.30.70.270">
    <property type="match status" value="1"/>
</dbReference>
<feature type="transmembrane region" description="Helical" evidence="3">
    <location>
        <begin position="110"/>
        <end position="128"/>
    </location>
</feature>
<dbReference type="GO" id="GO:0005886">
    <property type="term" value="C:plasma membrane"/>
    <property type="evidence" value="ECO:0007669"/>
    <property type="project" value="TreeGrafter"/>
</dbReference>
<proteinExistence type="predicted"/>
<evidence type="ECO:0000256" key="2">
    <source>
        <dbReference type="ARBA" id="ARBA00012528"/>
    </source>
</evidence>
<feature type="transmembrane region" description="Helical" evidence="3">
    <location>
        <begin position="51"/>
        <end position="70"/>
    </location>
</feature>
<keyword evidence="3" id="KW-0472">Membrane</keyword>
<organism evidence="5 6">
    <name type="scientific">Ferrimonas balearica (strain DSM 9799 / CCM 4581 / KCTC 23876 / PAT)</name>
    <dbReference type="NCBI Taxonomy" id="550540"/>
    <lineage>
        <taxon>Bacteria</taxon>
        <taxon>Pseudomonadati</taxon>
        <taxon>Pseudomonadota</taxon>
        <taxon>Gammaproteobacteria</taxon>
        <taxon>Alteromonadales</taxon>
        <taxon>Ferrimonadaceae</taxon>
        <taxon>Ferrimonas</taxon>
    </lineage>
</organism>
<dbReference type="KEGG" id="fbl:Fbal_0885"/>
<evidence type="ECO:0000256" key="1">
    <source>
        <dbReference type="ARBA" id="ARBA00001946"/>
    </source>
</evidence>
<dbReference type="GO" id="GO:0043709">
    <property type="term" value="P:cell adhesion involved in single-species biofilm formation"/>
    <property type="evidence" value="ECO:0007669"/>
    <property type="project" value="TreeGrafter"/>
</dbReference>
<dbReference type="Pfam" id="PF00990">
    <property type="entry name" value="GGDEF"/>
    <property type="match status" value="1"/>
</dbReference>
<dbReference type="GeneID" id="67184015"/>
<sequence>MTQDTLWGRPEQQTLMAASSGEQTMANLRVLMILLIALVPSYKLITGTDLTPALSVSFIGLALALMWRAFLRRRQYVPAMAFASVTFDISLITLGLWLDYQSRDTGLALVNNKGTFALYFLAITSTALRYDRRLSLFGGGLAIASYSLLFAVALEHPAIANPEPEWIDRYGNLFLPDQVSRLLLLLMATMLAWTLVNRACNLERNALKDPLTGLYNRAFLQQHLMLTSERAKRNGQPLAVVMLDLDFFKRVNDRYGHGVGDRVLAAFSQRLNAGLRAGDLLARYGGEEFCLVLSQTSLEEAKTVLAKLHERIQAEPFDVGAEHPISLTFSAGVCVLQGQDDTPQALLERADHWLLHAKRAGRDRTGFAPMSGRPAPGLSGL</sequence>
<dbReference type="PANTHER" id="PTHR45138:SF24">
    <property type="entry name" value="DIGUANYLATE CYCLASE DGCC-RELATED"/>
    <property type="match status" value="1"/>
</dbReference>
<dbReference type="RefSeq" id="WP_013344400.1">
    <property type="nucleotide sequence ID" value="NC_014541.1"/>
</dbReference>
<dbReference type="Proteomes" id="UP000006683">
    <property type="component" value="Chromosome"/>
</dbReference>